<evidence type="ECO:0000256" key="3">
    <source>
        <dbReference type="ARBA" id="ARBA00022499"/>
    </source>
</evidence>
<evidence type="ECO:0000256" key="15">
    <source>
        <dbReference type="ARBA" id="ARBA00068681"/>
    </source>
</evidence>
<dbReference type="PROSITE" id="PS50157">
    <property type="entry name" value="ZINC_FINGER_C2H2_2"/>
    <property type="match status" value="5"/>
</dbReference>
<protein>
    <recommendedName>
        <fullName evidence="15">Zinc finger protein 516</fullName>
    </recommendedName>
</protein>
<evidence type="ECO:0000256" key="9">
    <source>
        <dbReference type="ARBA" id="ARBA00023015"/>
    </source>
</evidence>
<evidence type="ECO:0000256" key="7">
    <source>
        <dbReference type="ARBA" id="ARBA00022833"/>
    </source>
</evidence>
<reference evidence="19 20" key="1">
    <citation type="journal article" date="2019" name="Mol. Ecol. Resour.">
        <title>Improving Illumina assemblies with Hi-C and long reads: an example with the North African dromedary.</title>
        <authorList>
            <person name="Elbers J.P."/>
            <person name="Rogers M.F."/>
            <person name="Perelman P.L."/>
            <person name="Proskuryakova A.A."/>
            <person name="Serdyukova N.A."/>
            <person name="Johnson W.E."/>
            <person name="Horin P."/>
            <person name="Corander J."/>
            <person name="Murphy D."/>
            <person name="Burger P.A."/>
        </authorList>
    </citation>
    <scope>NUCLEOTIDE SEQUENCE [LARGE SCALE GENOMIC DNA]</scope>
    <source>
        <strain evidence="19">Drom800</strain>
        <tissue evidence="19">Blood</tissue>
    </source>
</reference>
<organism evidence="19 20">
    <name type="scientific">Camelus dromedarius</name>
    <name type="common">Dromedary</name>
    <name type="synonym">Arabian camel</name>
    <dbReference type="NCBI Taxonomy" id="9838"/>
    <lineage>
        <taxon>Eukaryota</taxon>
        <taxon>Metazoa</taxon>
        <taxon>Chordata</taxon>
        <taxon>Craniata</taxon>
        <taxon>Vertebrata</taxon>
        <taxon>Euteleostomi</taxon>
        <taxon>Mammalia</taxon>
        <taxon>Eutheria</taxon>
        <taxon>Laurasiatheria</taxon>
        <taxon>Artiodactyla</taxon>
        <taxon>Tylopoda</taxon>
        <taxon>Camelidae</taxon>
        <taxon>Camelus</taxon>
    </lineage>
</organism>
<feature type="domain" description="C2H2-type" evidence="18">
    <location>
        <begin position="231"/>
        <end position="258"/>
    </location>
</feature>
<comment type="function">
    <text evidence="13">Transcriptional regulator that binds to the promoter and activates the transcription of genes promoting brown adipose tissue (BAT) differentiation. Among brown adipose tissue-specific genes, binds the proximal region of the promoter of the UCP1 gene to activate its transcription and thereby regulate thermogenesis. May also play a role in the cellular response to replication stress.</text>
</comment>
<evidence type="ECO:0000256" key="11">
    <source>
        <dbReference type="ARBA" id="ARBA00023163"/>
    </source>
</evidence>
<evidence type="ECO:0000256" key="17">
    <source>
        <dbReference type="SAM" id="MobiDB-lite"/>
    </source>
</evidence>
<keyword evidence="20" id="KW-1185">Reference proteome</keyword>
<keyword evidence="9" id="KW-0805">Transcription regulation</keyword>
<dbReference type="SUPFAM" id="SSF57667">
    <property type="entry name" value="beta-beta-alpha zinc fingers"/>
    <property type="match status" value="2"/>
</dbReference>
<comment type="subcellular location">
    <subcellularLocation>
        <location evidence="1">Nucleus</location>
    </subcellularLocation>
</comment>
<feature type="region of interest" description="Disordered" evidence="17">
    <location>
        <begin position="1"/>
        <end position="31"/>
    </location>
</feature>
<dbReference type="STRING" id="9838.ENSCDRP00005016473"/>
<evidence type="ECO:0000256" key="4">
    <source>
        <dbReference type="ARBA" id="ARBA00022723"/>
    </source>
</evidence>
<keyword evidence="6 16" id="KW-0863">Zinc-finger</keyword>
<keyword evidence="10" id="KW-0238">DNA-binding</keyword>
<evidence type="ECO:0000256" key="8">
    <source>
        <dbReference type="ARBA" id="ARBA00022843"/>
    </source>
</evidence>
<feature type="compositionally biased region" description="Basic and acidic residues" evidence="17">
    <location>
        <begin position="1"/>
        <end position="13"/>
    </location>
</feature>
<evidence type="ECO:0000259" key="18">
    <source>
        <dbReference type="PROSITE" id="PS50157"/>
    </source>
</evidence>
<feature type="domain" description="C2H2-type" evidence="18">
    <location>
        <begin position="259"/>
        <end position="281"/>
    </location>
</feature>
<evidence type="ECO:0000313" key="20">
    <source>
        <dbReference type="Proteomes" id="UP000299084"/>
    </source>
</evidence>
<evidence type="ECO:0000256" key="12">
    <source>
        <dbReference type="ARBA" id="ARBA00023242"/>
    </source>
</evidence>
<dbReference type="Proteomes" id="UP000299084">
    <property type="component" value="Unassembled WGS sequence"/>
</dbReference>
<dbReference type="InterPro" id="IPR051967">
    <property type="entry name" value="Krueppel_C2H2-ZF"/>
</dbReference>
<feature type="compositionally biased region" description="Basic and acidic residues" evidence="17">
    <location>
        <begin position="22"/>
        <end position="31"/>
    </location>
</feature>
<comment type="subunit">
    <text evidence="14">Interacts with PRDM16; the interaction is direct and may play a role in the transcription of brown adipose tissue-specific genes. Interacts with PWWP2B. Interacts with HDAC1; this interaction is enhanced in the presence of PWWP2B.</text>
</comment>
<dbReference type="FunFam" id="3.30.160.60:FF:002223">
    <property type="entry name" value="zinc finger protein 516 isoform X3"/>
    <property type="match status" value="1"/>
</dbReference>
<feature type="domain" description="C2H2-type" evidence="18">
    <location>
        <begin position="62"/>
        <end position="84"/>
    </location>
</feature>
<dbReference type="Pfam" id="PF13909">
    <property type="entry name" value="zf-H2C2_5"/>
    <property type="match status" value="1"/>
</dbReference>
<evidence type="ECO:0000256" key="6">
    <source>
        <dbReference type="ARBA" id="ARBA00022771"/>
    </source>
</evidence>
<evidence type="ECO:0000256" key="13">
    <source>
        <dbReference type="ARBA" id="ARBA00060355"/>
    </source>
</evidence>
<evidence type="ECO:0000256" key="14">
    <source>
        <dbReference type="ARBA" id="ARBA00064993"/>
    </source>
</evidence>
<keyword evidence="3" id="KW-1017">Isopeptide bond</keyword>
<dbReference type="InterPro" id="IPR013087">
    <property type="entry name" value="Znf_C2H2_type"/>
</dbReference>
<evidence type="ECO:0000256" key="5">
    <source>
        <dbReference type="ARBA" id="ARBA00022737"/>
    </source>
</evidence>
<dbReference type="PANTHER" id="PTHR45925:SF3">
    <property type="entry name" value="ZINC FINGER PROTEIN 516"/>
    <property type="match status" value="1"/>
</dbReference>
<dbReference type="EMBL" id="JWIN03000030">
    <property type="protein sequence ID" value="KAB1256375.1"/>
    <property type="molecule type" value="Genomic_DNA"/>
</dbReference>
<dbReference type="PANTHER" id="PTHR45925">
    <property type="entry name" value="ZINC FINGER PROTEIN"/>
    <property type="match status" value="1"/>
</dbReference>
<evidence type="ECO:0000256" key="2">
    <source>
        <dbReference type="ARBA" id="ARBA00006991"/>
    </source>
</evidence>
<dbReference type="Gene3D" id="3.30.160.60">
    <property type="entry name" value="Classic Zinc Finger"/>
    <property type="match status" value="4"/>
</dbReference>
<keyword evidence="4" id="KW-0479">Metal-binding</keyword>
<sequence length="468" mass="51574">MDRNREAEMELRRGPSPSKASRSPEADGDKALSHSCCICGKSFPFQSSLSQHMRKHTGEKPYKCPYCDHRASQKGNLKIHIRSHRTGTLIQGHEPEAGEARVSEGLDGCTSPTKSTSACNRILNGATQVDNSKILLRSSKKEAEGAPGAAEQGQAAAGQCAFCKSRFERKKALEQHVQQAHKPFKCRLCSYVTLREESLLSHIEKDHITAQVPGGEAYAENGKPELPPGEFPCEVCGQAFSQTWFLKAHMKKHRGSFDHGCHICGRRFKEPWFLKNHMKAHGPKAGSKNKPRSELDPIATINNVVQEEMIVAGLSLYEVCTKCGNLFTNLDSLNAHNAIHRRAEAGRPRALAGEGAARPGGDSALFLHCLNLRPASGKVAEPAEYLKYAAGTRRWRGDVAFDKERREFVLAGVSGTFVVYGYDAVSVDAVGMSLRTLKQIAAPDLYFTRTEKARDGLLWIEHWKVTLA</sequence>
<comment type="caution">
    <text evidence="19">The sequence shown here is derived from an EMBL/GenBank/DDBJ whole genome shotgun (WGS) entry which is preliminary data.</text>
</comment>
<keyword evidence="12" id="KW-0539">Nucleus</keyword>
<gene>
    <name evidence="19" type="ORF">Cadr_000027519</name>
</gene>
<dbReference type="AlphaFoldDB" id="A0A5N4CBT2"/>
<keyword evidence="8" id="KW-0832">Ubl conjugation</keyword>
<feature type="domain" description="C2H2-type" evidence="18">
    <location>
        <begin position="34"/>
        <end position="61"/>
    </location>
</feature>
<name>A0A5N4CBT2_CAMDR</name>
<dbReference type="InterPro" id="IPR036236">
    <property type="entry name" value="Znf_C2H2_sf"/>
</dbReference>
<dbReference type="GO" id="GO:0000978">
    <property type="term" value="F:RNA polymerase II cis-regulatory region sequence-specific DNA binding"/>
    <property type="evidence" value="ECO:0007669"/>
    <property type="project" value="TreeGrafter"/>
</dbReference>
<dbReference type="FunFam" id="3.30.160.60:FF:000075">
    <property type="entry name" value="Putative zinc finger protein 536"/>
    <property type="match status" value="1"/>
</dbReference>
<dbReference type="FunFam" id="3.30.160.60:FF:000652">
    <property type="entry name" value="Zinc finger protein 516"/>
    <property type="match status" value="1"/>
</dbReference>
<dbReference type="GO" id="GO:0008270">
    <property type="term" value="F:zinc ion binding"/>
    <property type="evidence" value="ECO:0007669"/>
    <property type="project" value="UniProtKB-KW"/>
</dbReference>
<evidence type="ECO:0000256" key="16">
    <source>
        <dbReference type="PROSITE-ProRule" id="PRU00042"/>
    </source>
</evidence>
<dbReference type="FunFam" id="3.30.160.60:FF:001476">
    <property type="entry name" value="Zinc finger protein 516"/>
    <property type="match status" value="1"/>
</dbReference>
<comment type="similarity">
    <text evidence="2">Belongs to the krueppel C2H2-type zinc-finger protein family.</text>
</comment>
<dbReference type="Pfam" id="PF00096">
    <property type="entry name" value="zf-C2H2"/>
    <property type="match status" value="3"/>
</dbReference>
<dbReference type="GO" id="GO:0005634">
    <property type="term" value="C:nucleus"/>
    <property type="evidence" value="ECO:0007669"/>
    <property type="project" value="UniProtKB-SubCell"/>
</dbReference>
<dbReference type="PROSITE" id="PS00028">
    <property type="entry name" value="ZINC_FINGER_C2H2_1"/>
    <property type="match status" value="5"/>
</dbReference>
<keyword evidence="7" id="KW-0862">Zinc</keyword>
<evidence type="ECO:0000313" key="19">
    <source>
        <dbReference type="EMBL" id="KAB1256375.1"/>
    </source>
</evidence>
<proteinExistence type="inferred from homology"/>
<evidence type="ECO:0000256" key="1">
    <source>
        <dbReference type="ARBA" id="ARBA00004123"/>
    </source>
</evidence>
<keyword evidence="5" id="KW-0677">Repeat</keyword>
<dbReference type="GO" id="GO:0000981">
    <property type="term" value="F:DNA-binding transcription factor activity, RNA polymerase II-specific"/>
    <property type="evidence" value="ECO:0007669"/>
    <property type="project" value="TreeGrafter"/>
</dbReference>
<feature type="domain" description="C2H2-type" evidence="18">
    <location>
        <begin position="318"/>
        <end position="345"/>
    </location>
</feature>
<evidence type="ECO:0000256" key="10">
    <source>
        <dbReference type="ARBA" id="ARBA00023125"/>
    </source>
</evidence>
<keyword evidence="11" id="KW-0804">Transcription</keyword>
<dbReference type="SMART" id="SM00355">
    <property type="entry name" value="ZnF_C2H2"/>
    <property type="match status" value="7"/>
</dbReference>
<accession>A0A5N4CBT2</accession>